<comment type="caution">
    <text evidence="2">The sequence shown here is derived from an EMBL/GenBank/DDBJ whole genome shotgun (WGS) entry which is preliminary data.</text>
</comment>
<name>A0AAN6RIG2_9PLEO</name>
<keyword evidence="1" id="KW-0472">Membrane</keyword>
<keyword evidence="1" id="KW-0812">Transmembrane</keyword>
<organism evidence="2 3">
    <name type="scientific">Pseudopithomyces chartarum</name>
    <dbReference type="NCBI Taxonomy" id="1892770"/>
    <lineage>
        <taxon>Eukaryota</taxon>
        <taxon>Fungi</taxon>
        <taxon>Dikarya</taxon>
        <taxon>Ascomycota</taxon>
        <taxon>Pezizomycotina</taxon>
        <taxon>Dothideomycetes</taxon>
        <taxon>Pleosporomycetidae</taxon>
        <taxon>Pleosporales</taxon>
        <taxon>Massarineae</taxon>
        <taxon>Didymosphaeriaceae</taxon>
        <taxon>Pseudopithomyces</taxon>
    </lineage>
</organism>
<evidence type="ECO:0000256" key="1">
    <source>
        <dbReference type="SAM" id="Phobius"/>
    </source>
</evidence>
<keyword evidence="1" id="KW-1133">Transmembrane helix</keyword>
<feature type="transmembrane region" description="Helical" evidence="1">
    <location>
        <begin position="520"/>
        <end position="540"/>
    </location>
</feature>
<accession>A0AAN6RIG2</accession>
<gene>
    <name evidence="2" type="ORF">GRF29_19g271422</name>
</gene>
<dbReference type="Proteomes" id="UP001280581">
    <property type="component" value="Unassembled WGS sequence"/>
</dbReference>
<protein>
    <submittedName>
        <fullName evidence="2">Uncharacterized protein</fullName>
    </submittedName>
</protein>
<dbReference type="AlphaFoldDB" id="A0AAN6RIG2"/>
<sequence length="739" mass="83661">MSGLPKFHDLTAYDIPANQEVKFWEKEVSRLVKIANNPNAVLLNGEDEWFGKANGDGYTNLHKVTLQLQDALDICIHDNELLLLEHMPSQSDHESYRSARSRLLRDYDPDTAKERFQRHLRLDEDNDRYYHALVNYMTAIMLQVLLSTMRGALWEEHCVVTIAKFAAKLKILLNDLPHSASVCLKKTEEVKFRTTHNARARMIGYEREREDAYEPDADAMRVEEDQKNGKKYWQPGRVDAEMRYFIVTKTFNSGIAQLFLSALSNLSSNEDTEMSADVFDTTVLMYEDYITNRRLLLCSQRDGTIGAAADQRVIASAGAAFNVCMDVWKTLKVGKQDTNLLKEDHWTMVSWKVTELDADTLDPKPGHVTSSAKLKTMKDVISAFVPFSMVCGSFPSILQDLSNNASLIADPMAPVKLVRQNPFLASLGVRTSAYMSRRMDIFKDEDAYDISQSYLAREKALTRSATDPMLTMYVDERKAVSDQALRSQRDRLRKEMAKAMIEFQTWMIDETSIVISNKMYAWGFLGGCLLLVLGGMAMGLSLGNRIEGVDPLGFATYCWVVSGFILLIAKSMRVENWPWSRFFRGQVVCRSLREVASVTGMDPQTVLAILLRLEPRMNLVKRGPFNAVFSKQGTDGFAIDVPFRTSTLMEGGLILVKVQSVVGDALVGIRSDLWTRYDSVSPKGDNEAMERVVCRDFLDPGTWSSSGLNGEDFPLYTLSRSDIKWFRVVGLFEKDAYFN</sequence>
<evidence type="ECO:0000313" key="3">
    <source>
        <dbReference type="Proteomes" id="UP001280581"/>
    </source>
</evidence>
<reference evidence="2 3" key="1">
    <citation type="submission" date="2021-02" db="EMBL/GenBank/DDBJ databases">
        <title>Genome assembly of Pseudopithomyces chartarum.</title>
        <authorList>
            <person name="Jauregui R."/>
            <person name="Singh J."/>
            <person name="Voisey C."/>
        </authorList>
    </citation>
    <scope>NUCLEOTIDE SEQUENCE [LARGE SCALE GENOMIC DNA]</scope>
    <source>
        <strain evidence="2 3">AGR01</strain>
    </source>
</reference>
<dbReference type="EMBL" id="WVTA01000003">
    <property type="protein sequence ID" value="KAK3214475.1"/>
    <property type="molecule type" value="Genomic_DNA"/>
</dbReference>
<evidence type="ECO:0000313" key="2">
    <source>
        <dbReference type="EMBL" id="KAK3214475.1"/>
    </source>
</evidence>
<keyword evidence="3" id="KW-1185">Reference proteome</keyword>
<proteinExistence type="predicted"/>
<feature type="transmembrane region" description="Helical" evidence="1">
    <location>
        <begin position="552"/>
        <end position="569"/>
    </location>
</feature>